<dbReference type="Pfam" id="PF10536">
    <property type="entry name" value="PMD"/>
    <property type="match status" value="1"/>
</dbReference>
<dbReference type="PANTHER" id="PTHR46033">
    <property type="entry name" value="PROTEIN MAIN-LIKE 2"/>
    <property type="match status" value="1"/>
</dbReference>
<sequence>MAKVAEPSDCIYEARYEQMVTPKDGKSTVRYATFLKPCVESINQVVGIPNTPLLSEIFPHNLQQWPSKVLFKGWRIPQKQWDEWIDRLAGKYGFIWNQAGICDAIMSSRYEIRCNQDLVLGLAEFWCPGTNTFVFPWGEATVTLEDVMILGGFSVLGEPVTSPVTGELVKIVEDLNMKRLEMSREKSKKATHGGWIKHFMECESEFEHVAFLSLWLSRYVFPSCPESIIGNHVFPIAAHLSCGTRMALAPAVLASLYKNLKKLKKQAFASKEVISVLSPFQLVQLWGLERFPSLGPSLPKSLNPGEPRAARWNKVNSRTNLQVVRSVLKDAENFQLRPYAAELKNWHHLSYCKDTEQFVFDMKNSDEELQSFVRCLHASELVGLMDYTTENYSPQRVAMQFGMDQDLPGDFSGSEFNRIYVPPRSFVPSVSLRYWNWWKKFKSDRADVIKDHPMRKGLWKSNKINMGKCHDLLAPSTMKKPRTLSSRSSKHKSQIIHSWSDEFDGSVANRTTIIAADTSLSAQEKKTGGDCHTSIASWSLKNPEKLSQVSRSSDSVESHALVTPDLTQDCSDIEDHMPLSERLKLFAGIAARRTSNSYEAFRGRQSQHLGSSTIRDKNVKKRKLTTRTDEISKGKAMIPSFYGAAMQGKTTERFKKDAEVGLTVGIKQQESAKESTNFIVKEEGKKRVVKGSLESPIDVNDYMEDSTSEIHRLGLERRIQHLEQLIGVIPK</sequence>
<dbReference type="PANTHER" id="PTHR46033:SF83">
    <property type="entry name" value="PROTEIN MAINTENANCE OF MERISTEMS-LIKE"/>
    <property type="match status" value="1"/>
</dbReference>
<protein>
    <recommendedName>
        <fullName evidence="1">Aminotransferase-like plant mobile domain-containing protein</fullName>
    </recommendedName>
</protein>
<name>A0A2N9F849_FAGSY</name>
<dbReference type="InterPro" id="IPR044824">
    <property type="entry name" value="MAIN-like"/>
</dbReference>
<organism evidence="2">
    <name type="scientific">Fagus sylvatica</name>
    <name type="common">Beechnut</name>
    <dbReference type="NCBI Taxonomy" id="28930"/>
    <lineage>
        <taxon>Eukaryota</taxon>
        <taxon>Viridiplantae</taxon>
        <taxon>Streptophyta</taxon>
        <taxon>Embryophyta</taxon>
        <taxon>Tracheophyta</taxon>
        <taxon>Spermatophyta</taxon>
        <taxon>Magnoliopsida</taxon>
        <taxon>eudicotyledons</taxon>
        <taxon>Gunneridae</taxon>
        <taxon>Pentapetalae</taxon>
        <taxon>rosids</taxon>
        <taxon>fabids</taxon>
        <taxon>Fagales</taxon>
        <taxon>Fagaceae</taxon>
        <taxon>Fagus</taxon>
    </lineage>
</organism>
<gene>
    <name evidence="2" type="ORF">FSB_LOCUS11215</name>
</gene>
<dbReference type="GO" id="GO:0010073">
    <property type="term" value="P:meristem maintenance"/>
    <property type="evidence" value="ECO:0007669"/>
    <property type="project" value="InterPro"/>
</dbReference>
<dbReference type="InterPro" id="IPR019557">
    <property type="entry name" value="AminoTfrase-like_pln_mobile"/>
</dbReference>
<feature type="domain" description="Aminotransferase-like plant mobile" evidence="1">
    <location>
        <begin position="100"/>
        <end position="411"/>
    </location>
</feature>
<evidence type="ECO:0000259" key="1">
    <source>
        <dbReference type="Pfam" id="PF10536"/>
    </source>
</evidence>
<accession>A0A2N9F849</accession>
<dbReference type="AlphaFoldDB" id="A0A2N9F849"/>
<reference evidence="2" key="1">
    <citation type="submission" date="2018-02" db="EMBL/GenBank/DDBJ databases">
        <authorList>
            <person name="Cohen D.B."/>
            <person name="Kent A.D."/>
        </authorList>
    </citation>
    <scope>NUCLEOTIDE SEQUENCE</scope>
</reference>
<proteinExistence type="predicted"/>
<dbReference type="EMBL" id="OIVN01000638">
    <property type="protein sequence ID" value="SPC83333.1"/>
    <property type="molecule type" value="Genomic_DNA"/>
</dbReference>
<evidence type="ECO:0000313" key="2">
    <source>
        <dbReference type="EMBL" id="SPC83333.1"/>
    </source>
</evidence>